<dbReference type="GO" id="GO:0006400">
    <property type="term" value="P:tRNA modification"/>
    <property type="evidence" value="ECO:0007669"/>
    <property type="project" value="UniProtKB-UniRule"/>
</dbReference>
<comment type="subcellular location">
    <subcellularLocation>
        <location evidence="6">Cytoplasm</location>
    </subcellularLocation>
</comment>
<dbReference type="AlphaFoldDB" id="A0A7M3DZH8"/>
<dbReference type="InterPro" id="IPR011063">
    <property type="entry name" value="TilS/TtcA_N"/>
</dbReference>
<dbReference type="InterPro" id="IPR012795">
    <property type="entry name" value="tRNA_Ile_lys_synt_N"/>
</dbReference>
<sequence length="467" mass="51258">MSPEATSPQLAILQFLTSLQSPARILVAISGGSDSIGLLLLLDQAVKAVPHLKISLCAATVDHALRAGSADEAHEVAALCASLGIPHTIMIWQGDKPKTGIMAAAREARYGLLATAATDLKADLIVTGHTLDDQRETLQMRGMRTEQVSTGIADAVLFDRRFWILRPLLFSTRADIRAFLKERGVPWIDDPSNEDTKYERVRMRRQLSADAGMEKDISAAWEERLALSSRGAEWLDRHFRLHGGLLGQVMPDGLRLDRAVLDYALARLAAVFGGQPFAPGRGHMERILAFATGSKPGRITAGRVVFDLRRDGLYLARESRGISPLALRPGEAGVWDGRFYARNGSVASIEIQAAAAHAQDISRFIEPITAQTRGAWIPVTSTGMREYMQRLPKSAWKRAIASAPVLSAEESLLSEESARMVELTPYFAPFDRFLTRFDFIFANRLSAVFATAPYARLPLRSIDGKTI</sequence>
<dbReference type="GO" id="GO:0005737">
    <property type="term" value="C:cytoplasm"/>
    <property type="evidence" value="ECO:0007669"/>
    <property type="project" value="UniProtKB-SubCell"/>
</dbReference>
<keyword evidence="4 6" id="KW-0067">ATP-binding</keyword>
<keyword evidence="2 6" id="KW-0819">tRNA processing</keyword>
<name>A0A7M3DZH8_RHILE</name>
<dbReference type="PANTHER" id="PTHR43033:SF1">
    <property type="entry name" value="TRNA(ILE)-LYSIDINE SYNTHASE-RELATED"/>
    <property type="match status" value="1"/>
</dbReference>
<feature type="binding site" evidence="6">
    <location>
        <begin position="30"/>
        <end position="35"/>
    </location>
    <ligand>
        <name>ATP</name>
        <dbReference type="ChEBI" id="CHEBI:30616"/>
    </ligand>
</feature>
<dbReference type="PANTHER" id="PTHR43033">
    <property type="entry name" value="TRNA(ILE)-LYSIDINE SYNTHASE-RELATED"/>
    <property type="match status" value="1"/>
</dbReference>
<evidence type="ECO:0000259" key="7">
    <source>
        <dbReference type="Pfam" id="PF01171"/>
    </source>
</evidence>
<evidence type="ECO:0000256" key="3">
    <source>
        <dbReference type="ARBA" id="ARBA00022741"/>
    </source>
</evidence>
<organism evidence="8 9">
    <name type="scientific">Rhizobium leguminosarum</name>
    <dbReference type="NCBI Taxonomy" id="384"/>
    <lineage>
        <taxon>Bacteria</taxon>
        <taxon>Pseudomonadati</taxon>
        <taxon>Pseudomonadota</taxon>
        <taxon>Alphaproteobacteria</taxon>
        <taxon>Hyphomicrobiales</taxon>
        <taxon>Rhizobiaceae</taxon>
        <taxon>Rhizobium/Agrobacterium group</taxon>
        <taxon>Rhizobium</taxon>
    </lineage>
</organism>
<accession>A0A7M3DZH8</accession>
<dbReference type="Gene3D" id="3.40.50.620">
    <property type="entry name" value="HUPs"/>
    <property type="match status" value="1"/>
</dbReference>
<dbReference type="HAMAP" id="MF_01161">
    <property type="entry name" value="tRNA_Ile_lys_synt"/>
    <property type="match status" value="1"/>
</dbReference>
<dbReference type="RefSeq" id="WP_130717740.1">
    <property type="nucleotide sequence ID" value="NZ_JAWJWJ010000015.1"/>
</dbReference>
<proteinExistence type="inferred from homology"/>
<evidence type="ECO:0000256" key="5">
    <source>
        <dbReference type="ARBA" id="ARBA00048539"/>
    </source>
</evidence>
<dbReference type="EC" id="6.3.4.19" evidence="6"/>
<evidence type="ECO:0000313" key="8">
    <source>
        <dbReference type="EMBL" id="TAY53985.1"/>
    </source>
</evidence>
<evidence type="ECO:0000256" key="2">
    <source>
        <dbReference type="ARBA" id="ARBA00022694"/>
    </source>
</evidence>
<evidence type="ECO:0000256" key="4">
    <source>
        <dbReference type="ARBA" id="ARBA00022840"/>
    </source>
</evidence>
<protein>
    <recommendedName>
        <fullName evidence="6">tRNA(Ile)-lysidine synthase</fullName>
        <ecNumber evidence="6">6.3.4.19</ecNumber>
    </recommendedName>
    <alternativeName>
        <fullName evidence="6">tRNA(Ile)-2-lysyl-cytidine synthase</fullName>
    </alternativeName>
    <alternativeName>
        <fullName evidence="6">tRNA(Ile)-lysidine synthetase</fullName>
    </alternativeName>
</protein>
<dbReference type="SUPFAM" id="SSF52402">
    <property type="entry name" value="Adenine nucleotide alpha hydrolases-like"/>
    <property type="match status" value="1"/>
</dbReference>
<evidence type="ECO:0000256" key="1">
    <source>
        <dbReference type="ARBA" id="ARBA00022598"/>
    </source>
</evidence>
<reference evidence="8 9" key="1">
    <citation type="submission" date="2019-02" db="EMBL/GenBank/DDBJ databases">
        <title>The genomic architecture of introgression among sibling species of bacteria.</title>
        <authorList>
            <person name="Cavassim M.I.A."/>
            <person name="Moeskjaer S."/>
            <person name="Moslemi C."/>
            <person name="Fields B."/>
            <person name="Bachmann A."/>
            <person name="Vilhjalmsson B."/>
            <person name="Schierup M.H."/>
            <person name="Young J.P.W."/>
            <person name="Andersen S.U."/>
        </authorList>
    </citation>
    <scope>NUCLEOTIDE SEQUENCE [LARGE SCALE GENOMIC DNA]</scope>
    <source>
        <strain evidence="8 9">SM135B</strain>
    </source>
</reference>
<dbReference type="Pfam" id="PF01171">
    <property type="entry name" value="ATP_bind_3"/>
    <property type="match status" value="1"/>
</dbReference>
<dbReference type="InterPro" id="IPR012094">
    <property type="entry name" value="tRNA_Ile_lys_synt"/>
</dbReference>
<dbReference type="Proteomes" id="UP000292974">
    <property type="component" value="Unassembled WGS sequence"/>
</dbReference>
<gene>
    <name evidence="6 8" type="primary">tilS</name>
    <name evidence="8" type="ORF">ELH90_21340</name>
</gene>
<comment type="similarity">
    <text evidence="6">Belongs to the tRNA(Ile)-lysidine synthase family.</text>
</comment>
<dbReference type="GO" id="GO:0032267">
    <property type="term" value="F:tRNA(Ile)-lysidine synthase activity"/>
    <property type="evidence" value="ECO:0007669"/>
    <property type="project" value="UniProtKB-EC"/>
</dbReference>
<comment type="function">
    <text evidence="6">Ligates lysine onto the cytidine present at position 34 of the AUA codon-specific tRNA(Ile) that contains the anticodon CAU, in an ATP-dependent manner. Cytidine is converted to lysidine, thus changing the amino acid specificity of the tRNA from methionine to isoleucine.</text>
</comment>
<comment type="caution">
    <text evidence="8">The sequence shown here is derived from an EMBL/GenBank/DDBJ whole genome shotgun (WGS) entry which is preliminary data.</text>
</comment>
<keyword evidence="1 6" id="KW-0436">Ligase</keyword>
<keyword evidence="3 6" id="KW-0547">Nucleotide-binding</keyword>
<keyword evidence="6" id="KW-0963">Cytoplasm</keyword>
<evidence type="ECO:0000256" key="6">
    <source>
        <dbReference type="HAMAP-Rule" id="MF_01161"/>
    </source>
</evidence>
<dbReference type="InterPro" id="IPR014729">
    <property type="entry name" value="Rossmann-like_a/b/a_fold"/>
</dbReference>
<evidence type="ECO:0000313" key="9">
    <source>
        <dbReference type="Proteomes" id="UP000292974"/>
    </source>
</evidence>
<feature type="domain" description="tRNA(Ile)-lysidine/2-thiocytidine synthase N-terminal" evidence="7">
    <location>
        <begin position="25"/>
        <end position="205"/>
    </location>
</feature>
<dbReference type="GO" id="GO:0005524">
    <property type="term" value="F:ATP binding"/>
    <property type="evidence" value="ECO:0007669"/>
    <property type="project" value="UniProtKB-UniRule"/>
</dbReference>
<comment type="catalytic activity">
    <reaction evidence="5 6">
        <text>cytidine(34) in tRNA(Ile2) + L-lysine + ATP = lysidine(34) in tRNA(Ile2) + AMP + diphosphate + H(+)</text>
        <dbReference type="Rhea" id="RHEA:43744"/>
        <dbReference type="Rhea" id="RHEA-COMP:10625"/>
        <dbReference type="Rhea" id="RHEA-COMP:10670"/>
        <dbReference type="ChEBI" id="CHEBI:15378"/>
        <dbReference type="ChEBI" id="CHEBI:30616"/>
        <dbReference type="ChEBI" id="CHEBI:32551"/>
        <dbReference type="ChEBI" id="CHEBI:33019"/>
        <dbReference type="ChEBI" id="CHEBI:82748"/>
        <dbReference type="ChEBI" id="CHEBI:83665"/>
        <dbReference type="ChEBI" id="CHEBI:456215"/>
        <dbReference type="EC" id="6.3.4.19"/>
    </reaction>
</comment>
<dbReference type="EMBL" id="SIOP01000001">
    <property type="protein sequence ID" value="TAY53985.1"/>
    <property type="molecule type" value="Genomic_DNA"/>
</dbReference>
<comment type="domain">
    <text evidence="6">The N-terminal region contains the highly conserved SGGXDS motif, predicted to be a P-loop motif involved in ATP binding.</text>
</comment>
<dbReference type="NCBIfam" id="TIGR02432">
    <property type="entry name" value="lysidine_TilS_N"/>
    <property type="match status" value="1"/>
</dbReference>
<dbReference type="CDD" id="cd01992">
    <property type="entry name" value="TilS_N"/>
    <property type="match status" value="1"/>
</dbReference>